<sequence>MKLYGEITYIGDKDEVTIRHSSSAILFTLEEKTRGFEIDFGVDDLEVATVLKQGEPYREEYVKSGGYSENTPNDDVRFIKDFWKNDGFPSGYYVINGETDFSLENRERVNIKATVDFKVAD</sequence>
<protein>
    <submittedName>
        <fullName evidence="1">Uncharacterized protein</fullName>
    </submittedName>
</protein>
<name>A0ABT8JUD8_9BACL</name>
<accession>A0ABT8JUD8</accession>
<keyword evidence="2" id="KW-1185">Reference proteome</keyword>
<gene>
    <name evidence="1" type="ORF">P5G49_13955</name>
</gene>
<comment type="caution">
    <text evidence="1">The sequence shown here is derived from an EMBL/GenBank/DDBJ whole genome shotgun (WGS) entry which is preliminary data.</text>
</comment>
<evidence type="ECO:0000313" key="2">
    <source>
        <dbReference type="Proteomes" id="UP001175097"/>
    </source>
</evidence>
<reference evidence="1" key="1">
    <citation type="submission" date="2023-03" db="EMBL/GenBank/DDBJ databases">
        <title>MT1 and MT2 Draft Genomes of Novel Species.</title>
        <authorList>
            <person name="Venkateswaran K."/>
        </authorList>
    </citation>
    <scope>NUCLEOTIDE SEQUENCE</scope>
    <source>
        <strain evidence="1">F6_3S_P_2</strain>
    </source>
</reference>
<dbReference type="Proteomes" id="UP001175097">
    <property type="component" value="Unassembled WGS sequence"/>
</dbReference>
<dbReference type="EMBL" id="JAROCC010000012">
    <property type="protein sequence ID" value="MDN4608562.1"/>
    <property type="molecule type" value="Genomic_DNA"/>
</dbReference>
<organism evidence="1 2">
    <name type="scientific">Sporosarcina highlanderae</name>
    <dbReference type="NCBI Taxonomy" id="3035916"/>
    <lineage>
        <taxon>Bacteria</taxon>
        <taxon>Bacillati</taxon>
        <taxon>Bacillota</taxon>
        <taxon>Bacilli</taxon>
        <taxon>Bacillales</taxon>
        <taxon>Caryophanaceae</taxon>
        <taxon>Sporosarcina</taxon>
    </lineage>
</organism>
<evidence type="ECO:0000313" key="1">
    <source>
        <dbReference type="EMBL" id="MDN4608562.1"/>
    </source>
</evidence>
<proteinExistence type="predicted"/>